<evidence type="ECO:0000313" key="4">
    <source>
        <dbReference type="Proteomes" id="UP001142317"/>
    </source>
</evidence>
<feature type="compositionally biased region" description="Basic residues" evidence="1">
    <location>
        <begin position="286"/>
        <end position="296"/>
    </location>
</feature>
<name>A0A9W6HIY0_9MICO</name>
<dbReference type="Pfam" id="PF01168">
    <property type="entry name" value="Ala_racemase_N"/>
    <property type="match status" value="1"/>
</dbReference>
<organism evidence="3 4">
    <name type="scientific">Microbacterium imperiale</name>
    <dbReference type="NCBI Taxonomy" id="33884"/>
    <lineage>
        <taxon>Bacteria</taxon>
        <taxon>Bacillati</taxon>
        <taxon>Actinomycetota</taxon>
        <taxon>Actinomycetes</taxon>
        <taxon>Micrococcales</taxon>
        <taxon>Microbacteriaceae</taxon>
        <taxon>Microbacterium</taxon>
    </lineage>
</organism>
<reference evidence="3" key="1">
    <citation type="journal article" date="2014" name="Int. J. Syst. Evol. Microbiol.">
        <title>Complete genome sequence of Corynebacterium casei LMG S-19264T (=DSM 44701T), isolated from a smear-ripened cheese.</title>
        <authorList>
            <consortium name="US DOE Joint Genome Institute (JGI-PGF)"/>
            <person name="Walter F."/>
            <person name="Albersmeier A."/>
            <person name="Kalinowski J."/>
            <person name="Ruckert C."/>
        </authorList>
    </citation>
    <scope>NUCLEOTIDE SEQUENCE</scope>
    <source>
        <strain evidence="3">VKM Ac-1447</strain>
    </source>
</reference>
<dbReference type="Proteomes" id="UP001142317">
    <property type="component" value="Unassembled WGS sequence"/>
</dbReference>
<dbReference type="GO" id="GO:0036088">
    <property type="term" value="P:D-serine catabolic process"/>
    <property type="evidence" value="ECO:0007669"/>
    <property type="project" value="TreeGrafter"/>
</dbReference>
<evidence type="ECO:0000256" key="1">
    <source>
        <dbReference type="SAM" id="MobiDB-lite"/>
    </source>
</evidence>
<dbReference type="InterPro" id="IPR042208">
    <property type="entry name" value="D-ser_dehydrat-like_sf"/>
</dbReference>
<feature type="domain" description="Alanine racemase N-terminal" evidence="2">
    <location>
        <begin position="8"/>
        <end position="230"/>
    </location>
</feature>
<dbReference type="SUPFAM" id="SSF51419">
    <property type="entry name" value="PLP-binding barrel"/>
    <property type="match status" value="1"/>
</dbReference>
<evidence type="ECO:0000259" key="2">
    <source>
        <dbReference type="Pfam" id="PF01168"/>
    </source>
</evidence>
<dbReference type="InterPro" id="IPR029066">
    <property type="entry name" value="PLP-binding_barrel"/>
</dbReference>
<feature type="region of interest" description="Disordered" evidence="1">
    <location>
        <begin position="246"/>
        <end position="311"/>
    </location>
</feature>
<dbReference type="AlphaFoldDB" id="A0A9W6HIY0"/>
<dbReference type="Gene3D" id="2.40.37.20">
    <property type="entry name" value="D-serine dehydratase-like domain"/>
    <property type="match status" value="1"/>
</dbReference>
<dbReference type="EMBL" id="BSEO01000014">
    <property type="protein sequence ID" value="GLJ80859.1"/>
    <property type="molecule type" value="Genomic_DNA"/>
</dbReference>
<dbReference type="PANTHER" id="PTHR28004:SF2">
    <property type="entry name" value="D-SERINE DEHYDRATASE"/>
    <property type="match status" value="1"/>
</dbReference>
<feature type="compositionally biased region" description="Basic residues" evidence="1">
    <location>
        <begin position="246"/>
        <end position="256"/>
    </location>
</feature>
<dbReference type="Gene3D" id="3.20.20.10">
    <property type="entry name" value="Alanine racemase"/>
    <property type="match status" value="1"/>
</dbReference>
<comment type="caution">
    <text evidence="3">The sequence shown here is derived from an EMBL/GenBank/DDBJ whole genome shotgun (WGS) entry which is preliminary data.</text>
</comment>
<gene>
    <name evidence="3" type="ORF">GCM10017586_25420</name>
</gene>
<dbReference type="InterPro" id="IPR001608">
    <property type="entry name" value="Ala_racemase_N"/>
</dbReference>
<proteinExistence type="predicted"/>
<sequence>MDTPYVRIDAGVLARNIDRMAAATRERGLALRPHAKTHKIPRIAQMQLDAGAVGLTVATIGEAEVFVAHGATDVFTAYPLWLTPDRAARLERLARSARVSFGVDSVEGAAHAARTLGAAAPRLEVLVEVDSGHHRSGAAPEDAASVAEAARAGGLRVAGVFTFPGHSYAPGAPEQAAIQEREALRTAAAGLEAAGFTVERRSGGSTPSVLATAADGATEVRPGVYVFGDAQQLALGRCDPDDIALAHRRRDRRQPARRSGWRDAPRPRRGQQGARQRPARLGPGLRAHRGAARGGHRGAVGAPRDGVMARR</sequence>
<dbReference type="GO" id="GO:0008721">
    <property type="term" value="F:D-serine ammonia-lyase activity"/>
    <property type="evidence" value="ECO:0007669"/>
    <property type="project" value="TreeGrafter"/>
</dbReference>
<reference evidence="3" key="2">
    <citation type="submission" date="2023-01" db="EMBL/GenBank/DDBJ databases">
        <authorList>
            <person name="Sun Q."/>
            <person name="Evtushenko L."/>
        </authorList>
    </citation>
    <scope>NUCLEOTIDE SEQUENCE</scope>
    <source>
        <strain evidence="3">VKM Ac-1447</strain>
    </source>
</reference>
<accession>A0A9W6HIY0</accession>
<keyword evidence="4" id="KW-1185">Reference proteome</keyword>
<dbReference type="InterPro" id="IPR051466">
    <property type="entry name" value="D-amino_acid_metab_enzyme"/>
</dbReference>
<protein>
    <recommendedName>
        <fullName evidence="2">Alanine racemase N-terminal domain-containing protein</fullName>
    </recommendedName>
</protein>
<feature type="compositionally biased region" description="Low complexity" evidence="1">
    <location>
        <begin position="270"/>
        <end position="285"/>
    </location>
</feature>
<dbReference type="PANTHER" id="PTHR28004">
    <property type="entry name" value="ZGC:162816-RELATED"/>
    <property type="match status" value="1"/>
</dbReference>
<evidence type="ECO:0000313" key="3">
    <source>
        <dbReference type="EMBL" id="GLJ80859.1"/>
    </source>
</evidence>